<dbReference type="Pfam" id="PF14124">
    <property type="entry name" value="DUF4291"/>
    <property type="match status" value="1"/>
</dbReference>
<evidence type="ECO:0000313" key="2">
    <source>
        <dbReference type="Proteomes" id="UP000007882"/>
    </source>
</evidence>
<protein>
    <recommendedName>
        <fullName evidence="3">DUF4291 domain-containing protein</fullName>
    </recommendedName>
</protein>
<dbReference type="HOGENOM" id="CLU_082565_1_1_11"/>
<dbReference type="OrthoDB" id="65842at2"/>
<dbReference type="PANTHER" id="PTHR38567:SF1">
    <property type="entry name" value="DUF4291 DOMAIN-CONTAINING PROTEIN"/>
    <property type="match status" value="1"/>
</dbReference>
<accession>I0HJ01</accession>
<keyword evidence="2" id="KW-1185">Reference proteome</keyword>
<dbReference type="KEGG" id="ams:AMIS_77680"/>
<dbReference type="RefSeq" id="WP_014447871.1">
    <property type="nucleotide sequence ID" value="NC_017093.1"/>
</dbReference>
<reference evidence="1 2" key="1">
    <citation type="submission" date="2012-02" db="EMBL/GenBank/DDBJ databases">
        <title>Complete genome sequence of Actinoplanes missouriensis 431 (= NBRC 102363).</title>
        <authorList>
            <person name="Ohnishi Y."/>
            <person name="Ishikawa J."/>
            <person name="Sekine M."/>
            <person name="Hosoyama A."/>
            <person name="Harada T."/>
            <person name="Narita H."/>
            <person name="Hata T."/>
            <person name="Konno Y."/>
            <person name="Tutikane K."/>
            <person name="Fujita N."/>
            <person name="Horinouchi S."/>
            <person name="Hayakawa M."/>
        </authorList>
    </citation>
    <scope>NUCLEOTIDE SEQUENCE [LARGE SCALE GENOMIC DNA]</scope>
    <source>
        <strain evidence="2">ATCC 14538 / DSM 43046 / CBS 188.64 / JCM 3121 / NBRC 102363 / NCIMB 12654 / NRRL B-3342 / UNCC 431</strain>
    </source>
</reference>
<organism evidence="1 2">
    <name type="scientific">Actinoplanes missouriensis (strain ATCC 14538 / DSM 43046 / CBS 188.64 / JCM 3121 / NBRC 102363 / NCIMB 12654 / NRRL B-3342 / UNCC 431)</name>
    <dbReference type="NCBI Taxonomy" id="512565"/>
    <lineage>
        <taxon>Bacteria</taxon>
        <taxon>Bacillati</taxon>
        <taxon>Actinomycetota</taxon>
        <taxon>Actinomycetes</taxon>
        <taxon>Micromonosporales</taxon>
        <taxon>Micromonosporaceae</taxon>
        <taxon>Actinoplanes</taxon>
    </lineage>
</organism>
<gene>
    <name evidence="1" type="ordered locus">AMIS_77680</name>
</gene>
<sequence length="196" mass="22250">MVPVHEIRAVYDDHLITIYQAYPAEIAEPALRAGRFVPPFKPNRMTWIKPSFLWMMYRSGWATKPGQERILAISITRTGFEWALNRAVLSHYDPATHPDRATWQRHLRAAPTRVQWDPERDLHLKPQPHRSLQLGLGPEAVPHYTDTWTAAITDVTPLAHEIHAQVQAANLQAAAALLPPERPYPSSLAAARSQPR</sequence>
<dbReference type="eggNOG" id="ENOG502Z86B">
    <property type="taxonomic scope" value="Bacteria"/>
</dbReference>
<evidence type="ECO:0000313" key="1">
    <source>
        <dbReference type="EMBL" id="BAL92988.1"/>
    </source>
</evidence>
<dbReference type="Proteomes" id="UP000007882">
    <property type="component" value="Chromosome"/>
</dbReference>
<evidence type="ECO:0008006" key="3">
    <source>
        <dbReference type="Google" id="ProtNLM"/>
    </source>
</evidence>
<dbReference type="EMBL" id="AP012319">
    <property type="protein sequence ID" value="BAL92988.1"/>
    <property type="molecule type" value="Genomic_DNA"/>
</dbReference>
<name>I0HJ01_ACTM4</name>
<dbReference type="AlphaFoldDB" id="I0HJ01"/>
<dbReference type="InterPro" id="IPR025633">
    <property type="entry name" value="DUF4291"/>
</dbReference>
<dbReference type="PATRIC" id="fig|512565.3.peg.7785"/>
<proteinExistence type="predicted"/>
<dbReference type="PANTHER" id="PTHR38567">
    <property type="entry name" value="DUF4291 DOMAIN-CONTAINING PROTEIN"/>
    <property type="match status" value="1"/>
</dbReference>
<dbReference type="STRING" id="512565.AMIS_77680"/>